<feature type="chain" id="PRO_5017591645" evidence="1">
    <location>
        <begin position="23"/>
        <end position="216"/>
    </location>
</feature>
<evidence type="ECO:0000313" key="3">
    <source>
        <dbReference type="Proteomes" id="UP000257136"/>
    </source>
</evidence>
<gene>
    <name evidence="2" type="ORF">C8P67_111101</name>
</gene>
<dbReference type="Pfam" id="PF14224">
    <property type="entry name" value="DUF4331"/>
    <property type="match status" value="2"/>
</dbReference>
<name>A0A3E0ECX7_9FLAO</name>
<keyword evidence="3" id="KW-1185">Reference proteome</keyword>
<comment type="caution">
    <text evidence="2">The sequence shown here is derived from an EMBL/GenBank/DDBJ whole genome shotgun (WGS) entry which is preliminary data.</text>
</comment>
<feature type="signal peptide" evidence="1">
    <location>
        <begin position="1"/>
        <end position="22"/>
    </location>
</feature>
<keyword evidence="1" id="KW-0732">Signal</keyword>
<reference evidence="2 3" key="1">
    <citation type="submission" date="2018-08" db="EMBL/GenBank/DDBJ databases">
        <title>Genomic Encyclopedia of Archaeal and Bacterial Type Strains, Phase II (KMG-II): from individual species to whole genera.</title>
        <authorList>
            <person name="Goeker M."/>
        </authorList>
    </citation>
    <scope>NUCLEOTIDE SEQUENCE [LARGE SCALE GENOMIC DNA]</scope>
    <source>
        <strain evidence="2 3">DSM 100880</strain>
    </source>
</reference>
<evidence type="ECO:0000313" key="2">
    <source>
        <dbReference type="EMBL" id="REG96128.1"/>
    </source>
</evidence>
<organism evidence="2 3">
    <name type="scientific">Flavobacterium aquicola</name>
    <dbReference type="NCBI Taxonomy" id="1682742"/>
    <lineage>
        <taxon>Bacteria</taxon>
        <taxon>Pseudomonadati</taxon>
        <taxon>Bacteroidota</taxon>
        <taxon>Flavobacteriia</taxon>
        <taxon>Flavobacteriales</taxon>
        <taxon>Flavobacteriaceae</taxon>
        <taxon>Flavobacterium</taxon>
    </lineage>
</organism>
<dbReference type="InterPro" id="IPR025566">
    <property type="entry name" value="DUF4331"/>
</dbReference>
<dbReference type="RefSeq" id="WP_115814365.1">
    <property type="nucleotide sequence ID" value="NZ_QUNI01000011.1"/>
</dbReference>
<dbReference type="AlphaFoldDB" id="A0A3E0ECX7"/>
<dbReference type="EMBL" id="QUNI01000011">
    <property type="protein sequence ID" value="REG96128.1"/>
    <property type="molecule type" value="Genomic_DNA"/>
</dbReference>
<accession>A0A3E0ECX7</accession>
<evidence type="ECO:0000256" key="1">
    <source>
        <dbReference type="SAM" id="SignalP"/>
    </source>
</evidence>
<protein>
    <submittedName>
        <fullName evidence="2">Uncharacterized protein DUF4331</fullName>
    </submittedName>
</protein>
<sequence length="216" mass="23003">MKKSKLVLGLSFLAVSGLVLIAADHIDAPSVTGNAADITDMFTFQGQDTNNLVFAVNTQGLLSPNKTAEAVFNENVMIEVNIDNTGDNVEDLVIQAIKRGDKMYFFGPYKPSMTGKSSSIDVSKASGDVAISTYKMNPVTASKNGMKFFAGPRDDPFFFDLGQFQKILGGTATGFNNPGIDTFAGTNVLSVVVEVPKAMLGGSGTLNVWAETKKKQ</sequence>
<proteinExistence type="predicted"/>
<dbReference type="Proteomes" id="UP000257136">
    <property type="component" value="Unassembled WGS sequence"/>
</dbReference>
<dbReference type="OrthoDB" id="9791748at2"/>